<proteinExistence type="predicted"/>
<feature type="compositionally biased region" description="Low complexity" evidence="1">
    <location>
        <begin position="68"/>
        <end position="80"/>
    </location>
</feature>
<dbReference type="AlphaFoldDB" id="A0A7S3QCP8"/>
<evidence type="ECO:0000256" key="1">
    <source>
        <dbReference type="SAM" id="MobiDB-lite"/>
    </source>
</evidence>
<dbReference type="EMBL" id="HBIO01023435">
    <property type="protein sequence ID" value="CAE0473149.1"/>
    <property type="molecule type" value="Transcribed_RNA"/>
</dbReference>
<feature type="region of interest" description="Disordered" evidence="1">
    <location>
        <begin position="182"/>
        <end position="220"/>
    </location>
</feature>
<organism evidence="2">
    <name type="scientific">Chaetoceros debilis</name>
    <dbReference type="NCBI Taxonomy" id="122233"/>
    <lineage>
        <taxon>Eukaryota</taxon>
        <taxon>Sar</taxon>
        <taxon>Stramenopiles</taxon>
        <taxon>Ochrophyta</taxon>
        <taxon>Bacillariophyta</taxon>
        <taxon>Coscinodiscophyceae</taxon>
        <taxon>Chaetocerotophycidae</taxon>
        <taxon>Chaetocerotales</taxon>
        <taxon>Chaetocerotaceae</taxon>
        <taxon>Chaetoceros</taxon>
    </lineage>
</organism>
<feature type="region of interest" description="Disordered" evidence="1">
    <location>
        <begin position="1"/>
        <end position="30"/>
    </location>
</feature>
<sequence length="256" mass="29716">MSPHKLFQLQESSVVRAKNRNDNNDPPKLFQLQESAVRAKNRNDNNNTIDKEFQDELDSVRTPPKNDISISSSTSNASTKIKSKRRLEQSIPRRGRAKYSSLFNSLEVQQLIEKNNRLEIKIAEKINSEEVLRGQLTRVMTELKKITESMDTMTRYCKGLESEKRVMKNQLVMSKNSKNSKVFFDNLQGRQDSSDDESRSSRDDKSLSEFSVAMVPTPRQTHRELLRQRTNVLESNKERLIEEDIELTVDTEMLYD</sequence>
<dbReference type="SUPFAM" id="SSF58010">
    <property type="entry name" value="Fibrinogen coiled-coil and central regions"/>
    <property type="match status" value="1"/>
</dbReference>
<reference evidence="2" key="1">
    <citation type="submission" date="2021-01" db="EMBL/GenBank/DDBJ databases">
        <authorList>
            <person name="Corre E."/>
            <person name="Pelletier E."/>
            <person name="Niang G."/>
            <person name="Scheremetjew M."/>
            <person name="Finn R."/>
            <person name="Kale V."/>
            <person name="Holt S."/>
            <person name="Cochrane G."/>
            <person name="Meng A."/>
            <person name="Brown T."/>
            <person name="Cohen L."/>
        </authorList>
    </citation>
    <scope>NUCLEOTIDE SEQUENCE</scope>
    <source>
        <strain evidence="2">MM31A-1</strain>
    </source>
</reference>
<evidence type="ECO:0000313" key="2">
    <source>
        <dbReference type="EMBL" id="CAE0473149.1"/>
    </source>
</evidence>
<feature type="region of interest" description="Disordered" evidence="1">
    <location>
        <begin position="58"/>
        <end position="93"/>
    </location>
</feature>
<name>A0A7S3QCP8_9STRA</name>
<accession>A0A7S3QCP8</accession>
<gene>
    <name evidence="2" type="ORF">CDEB00056_LOCUS18002</name>
</gene>
<protein>
    <submittedName>
        <fullName evidence="2">Uncharacterized protein</fullName>
    </submittedName>
</protein>
<feature type="compositionally biased region" description="Basic and acidic residues" evidence="1">
    <location>
        <begin position="192"/>
        <end position="207"/>
    </location>
</feature>